<evidence type="ECO:0000313" key="1">
    <source>
        <dbReference type="EMBL" id="AHC91167.1"/>
    </source>
</evidence>
<dbReference type="EMBL" id="CP006979">
    <property type="protein sequence ID" value="AHC91167.1"/>
    <property type="molecule type" value="Genomic_DNA"/>
</dbReference>
<organism evidence="1 2">
    <name type="scientific">Pseudomonas monteilii SB3101</name>
    <dbReference type="NCBI Taxonomy" id="1435058"/>
    <lineage>
        <taxon>Bacteria</taxon>
        <taxon>Pseudomonadati</taxon>
        <taxon>Pseudomonadota</taxon>
        <taxon>Gammaproteobacteria</taxon>
        <taxon>Pseudomonadales</taxon>
        <taxon>Pseudomonadaceae</taxon>
        <taxon>Pseudomonas</taxon>
    </lineage>
</organism>
<dbReference type="Proteomes" id="UP000018660">
    <property type="component" value="Chromosome"/>
</dbReference>
<sequence length="34" mass="3684">MQRKEAAEADSRSLVRLDPAVAGLESAGLEDKNR</sequence>
<gene>
    <name evidence="1" type="ORF">X970_19555</name>
</gene>
<reference evidence="1 2" key="1">
    <citation type="submission" date="2013-12" db="EMBL/GenBank/DDBJ databases">
        <title>Complete Genomes of Pseudomonas monteilii SB3078 and SB3101, two Benzene, Toluene and Ethylbenzene Degrading Bacteria used for Bioaugmentation.</title>
        <authorList>
            <person name="Dueholm M.S."/>
            <person name="Albertsen M."/>
            <person name="D'Imperio S."/>
            <person name="Tale V.P."/>
            <person name="Lewis D."/>
            <person name="Nilsen P.H."/>
            <person name="Nielsen J.L."/>
        </authorList>
    </citation>
    <scope>NUCLEOTIDE SEQUENCE [LARGE SCALE GENOMIC DNA]</scope>
    <source>
        <strain evidence="1 2">SB3101</strain>
    </source>
</reference>
<dbReference type="AlphaFoldDB" id="V9V8Z3"/>
<protein>
    <submittedName>
        <fullName evidence="1">Uncharacterized protein</fullName>
    </submittedName>
</protein>
<name>V9V8Z3_9PSED</name>
<dbReference type="HOGENOM" id="CLU_3375371_0_0_6"/>
<evidence type="ECO:0000313" key="2">
    <source>
        <dbReference type="Proteomes" id="UP000018660"/>
    </source>
</evidence>
<proteinExistence type="predicted"/>
<dbReference type="KEGG" id="pmot:X970_19555"/>
<accession>V9V8Z3</accession>